<dbReference type="AlphaFoldDB" id="A0A0C2XUT3"/>
<keyword evidence="3" id="KW-1185">Reference proteome</keyword>
<proteinExistence type="predicted"/>
<feature type="region of interest" description="Disordered" evidence="1">
    <location>
        <begin position="24"/>
        <end position="73"/>
    </location>
</feature>
<evidence type="ECO:0000313" key="3">
    <source>
        <dbReference type="Proteomes" id="UP000054097"/>
    </source>
</evidence>
<feature type="compositionally biased region" description="Low complexity" evidence="1">
    <location>
        <begin position="24"/>
        <end position="37"/>
    </location>
</feature>
<dbReference type="EMBL" id="KN824279">
    <property type="protein sequence ID" value="KIM32627.1"/>
    <property type="molecule type" value="Genomic_DNA"/>
</dbReference>
<reference evidence="2 3" key="1">
    <citation type="submission" date="2014-04" db="EMBL/GenBank/DDBJ databases">
        <authorList>
            <consortium name="DOE Joint Genome Institute"/>
            <person name="Kuo A."/>
            <person name="Zuccaro A."/>
            <person name="Kohler A."/>
            <person name="Nagy L.G."/>
            <person name="Floudas D."/>
            <person name="Copeland A."/>
            <person name="Barry K.W."/>
            <person name="Cichocki N."/>
            <person name="Veneault-Fourrey C."/>
            <person name="LaButti K."/>
            <person name="Lindquist E.A."/>
            <person name="Lipzen A."/>
            <person name="Lundell T."/>
            <person name="Morin E."/>
            <person name="Murat C."/>
            <person name="Sun H."/>
            <person name="Tunlid A."/>
            <person name="Henrissat B."/>
            <person name="Grigoriev I.V."/>
            <person name="Hibbett D.S."/>
            <person name="Martin F."/>
            <person name="Nordberg H.P."/>
            <person name="Cantor M.N."/>
            <person name="Hua S.X."/>
        </authorList>
    </citation>
    <scope>NUCLEOTIDE SEQUENCE [LARGE SCALE GENOMIC DNA]</scope>
    <source>
        <strain evidence="2 3">MAFF 305830</strain>
    </source>
</reference>
<evidence type="ECO:0000256" key="1">
    <source>
        <dbReference type="SAM" id="MobiDB-lite"/>
    </source>
</evidence>
<evidence type="ECO:0000313" key="2">
    <source>
        <dbReference type="EMBL" id="KIM32627.1"/>
    </source>
</evidence>
<sequence>MNEVLRPTQIKSSGTTRSTMAAAIAGAASAAPHTTSSFKSNPSTSTLSTGRSLKSSLKSTNENKISAPAGREIITTSSRRKIYIGRAGAGNAMPTDSTAESQQKVRELLEKERQVLDKYKAQVPAKHTTGRGGAGAKGHVKHKGKAPKDTNSATTTPTTSALTPSQPHSLLRPFKKLHIGKQPDSQDMPSNDILDISASAAATSIPSNHDPERPTEINSHTTAHHYPHYRHATETTSAASAALQMIDPSNRTFIPPSGTVSPPPIPTPVLAIPEKRYSFPYPYTFNIDELRGDDNDTASYVDTASYIDDDRNGDISRRTSGTFGFTNSNVSFISTSPSTPTVPSASPPILPALYFQLPVPPRREDISWAKRRLPVPPVDSHHSPRQRVHV</sequence>
<protein>
    <submittedName>
        <fullName evidence="2">Uncharacterized protein</fullName>
    </submittedName>
</protein>
<reference evidence="3" key="2">
    <citation type="submission" date="2015-01" db="EMBL/GenBank/DDBJ databases">
        <title>Evolutionary Origins and Diversification of the Mycorrhizal Mutualists.</title>
        <authorList>
            <consortium name="DOE Joint Genome Institute"/>
            <consortium name="Mycorrhizal Genomics Consortium"/>
            <person name="Kohler A."/>
            <person name="Kuo A."/>
            <person name="Nagy L.G."/>
            <person name="Floudas D."/>
            <person name="Copeland A."/>
            <person name="Barry K.W."/>
            <person name="Cichocki N."/>
            <person name="Veneault-Fourrey C."/>
            <person name="LaButti K."/>
            <person name="Lindquist E.A."/>
            <person name="Lipzen A."/>
            <person name="Lundell T."/>
            <person name="Morin E."/>
            <person name="Murat C."/>
            <person name="Riley R."/>
            <person name="Ohm R."/>
            <person name="Sun H."/>
            <person name="Tunlid A."/>
            <person name="Henrissat B."/>
            <person name="Grigoriev I.V."/>
            <person name="Hibbett D.S."/>
            <person name="Martin F."/>
        </authorList>
    </citation>
    <scope>NUCLEOTIDE SEQUENCE [LARGE SCALE GENOMIC DNA]</scope>
    <source>
        <strain evidence="3">MAFF 305830</strain>
    </source>
</reference>
<accession>A0A0C2XUT3</accession>
<dbReference type="InterPro" id="IPR022024">
    <property type="entry name" value="DUF3602"/>
</dbReference>
<gene>
    <name evidence="2" type="ORF">M408DRAFT_6141</name>
</gene>
<organism evidence="2 3">
    <name type="scientific">Serendipita vermifera MAFF 305830</name>
    <dbReference type="NCBI Taxonomy" id="933852"/>
    <lineage>
        <taxon>Eukaryota</taxon>
        <taxon>Fungi</taxon>
        <taxon>Dikarya</taxon>
        <taxon>Basidiomycota</taxon>
        <taxon>Agaricomycotina</taxon>
        <taxon>Agaricomycetes</taxon>
        <taxon>Sebacinales</taxon>
        <taxon>Serendipitaceae</taxon>
        <taxon>Serendipita</taxon>
    </lineage>
</organism>
<feature type="compositionally biased region" description="Low complexity" evidence="1">
    <location>
        <begin position="150"/>
        <end position="165"/>
    </location>
</feature>
<dbReference type="Pfam" id="PF12223">
    <property type="entry name" value="DUF3602"/>
    <property type="match status" value="1"/>
</dbReference>
<dbReference type="HOGENOM" id="CLU_708163_0_0_1"/>
<feature type="compositionally biased region" description="Polar residues" evidence="1">
    <location>
        <begin position="38"/>
        <end position="64"/>
    </location>
</feature>
<feature type="region of interest" description="Disordered" evidence="1">
    <location>
        <begin position="119"/>
        <end position="168"/>
    </location>
</feature>
<dbReference type="Proteomes" id="UP000054097">
    <property type="component" value="Unassembled WGS sequence"/>
</dbReference>
<name>A0A0C2XUT3_SERVB</name>